<reference evidence="1 2" key="1">
    <citation type="submission" date="2018-08" db="EMBL/GenBank/DDBJ databases">
        <title>Genomic Encyclopedia of Type Strains, Phase IV (KMG-IV): sequencing the most valuable type-strain genomes for metagenomic binning, comparative biology and taxonomic classification.</title>
        <authorList>
            <person name="Goeker M."/>
        </authorList>
    </citation>
    <scope>NUCLEOTIDE SEQUENCE [LARGE SCALE GENOMIC DNA]</scope>
    <source>
        <strain evidence="1 2">DSM 26022</strain>
    </source>
</reference>
<organism evidence="1 2">
    <name type="scientific">Paraperlucidibaca baekdonensis</name>
    <dbReference type="NCBI Taxonomy" id="748120"/>
    <lineage>
        <taxon>Bacteria</taxon>
        <taxon>Pseudomonadati</taxon>
        <taxon>Pseudomonadota</taxon>
        <taxon>Gammaproteobacteria</taxon>
        <taxon>Moraxellales</taxon>
        <taxon>Moraxellaceae</taxon>
        <taxon>Paraperlucidibaca</taxon>
    </lineage>
</organism>
<dbReference type="Proteomes" id="UP000256774">
    <property type="component" value="Unassembled WGS sequence"/>
</dbReference>
<name>A0A3E0H9W6_9GAMM</name>
<comment type="caution">
    <text evidence="1">The sequence shown here is derived from an EMBL/GenBank/DDBJ whole genome shotgun (WGS) entry which is preliminary data.</text>
</comment>
<evidence type="ECO:0000313" key="2">
    <source>
        <dbReference type="Proteomes" id="UP000256774"/>
    </source>
</evidence>
<proteinExistence type="predicted"/>
<evidence type="ECO:0000313" key="1">
    <source>
        <dbReference type="EMBL" id="REH40330.1"/>
    </source>
</evidence>
<accession>A0A3E0H9W6</accession>
<sequence length="267" mass="30408">MSRKRMLSDSIWHDPRFISFSCTELLCLTYLHTGPMTNMIGIYTFIPAKITADLHLASCAELWRVLKKFEKLDLVKIDKAKHYIWVKTWWSHNSASQLGSIKFRYATAEQIMCVPSQWHQEFWSVFSKLQKPENLSWFDSHNLSPCSPEQAKERDLRVLDDTELTTHNEIKKTAFRLSLVDATALQKQNIDPEIAQSKPNAAVSPKRIAERNKAFKIMNESGLTPQGLENVFKAFTEANATGRIKNLPAYAISLVAAEKSGQLGQAH</sequence>
<keyword evidence="2" id="KW-1185">Reference proteome</keyword>
<dbReference type="AlphaFoldDB" id="A0A3E0H9W6"/>
<protein>
    <submittedName>
        <fullName evidence="1">Uncharacterized protein</fullName>
    </submittedName>
</protein>
<dbReference type="EMBL" id="QUNR01000001">
    <property type="protein sequence ID" value="REH40330.1"/>
    <property type="molecule type" value="Genomic_DNA"/>
</dbReference>
<gene>
    <name evidence="1" type="ORF">DFR26_0530</name>
</gene>